<organism evidence="1 2">
    <name type="scientific">Aeromonas salmonicida</name>
    <dbReference type="NCBI Taxonomy" id="645"/>
    <lineage>
        <taxon>Bacteria</taxon>
        <taxon>Pseudomonadati</taxon>
        <taxon>Pseudomonadota</taxon>
        <taxon>Gammaproteobacteria</taxon>
        <taxon>Aeromonadales</taxon>
        <taxon>Aeromonadaceae</taxon>
        <taxon>Aeromonas</taxon>
    </lineage>
</organism>
<sequence>MAFKITYTYKKQTKELGYANDKFRSIYDAIAAAEGLDLSSFHAMEAQLAQVCRRDKKSVKDYQENYFKELGFSNIVIERDNLEGKLEDKQE</sequence>
<reference evidence="1 2" key="1">
    <citation type="submission" date="2018-06" db="EMBL/GenBank/DDBJ databases">
        <title>Freshwater and sediment microbial communities from various areas in North America, analyzing microbe dynamics in response to fracking.</title>
        <authorList>
            <person name="Lamendella R."/>
        </authorList>
    </citation>
    <scope>NUCLEOTIDE SEQUENCE [LARGE SCALE GENOMIC DNA]</scope>
    <source>
        <strain evidence="1 2">17</strain>
    </source>
</reference>
<dbReference type="RefSeq" id="WP_021140745.1">
    <property type="nucleotide sequence ID" value="NZ_CAWNWF010000006.1"/>
</dbReference>
<name>A0AAX1PKH4_AERSA</name>
<evidence type="ECO:0000313" key="1">
    <source>
        <dbReference type="EMBL" id="RAJ05642.1"/>
    </source>
</evidence>
<dbReference type="Pfam" id="PF11173">
    <property type="entry name" value="DUF2960"/>
    <property type="match status" value="1"/>
</dbReference>
<comment type="caution">
    <text evidence="1">The sequence shown here is derived from an EMBL/GenBank/DDBJ whole genome shotgun (WGS) entry which is preliminary data.</text>
</comment>
<gene>
    <name evidence="1" type="ORF">DEU50_10628</name>
</gene>
<dbReference type="AlphaFoldDB" id="A0AAX1PKH4"/>
<dbReference type="InterPro" id="IPR021343">
    <property type="entry name" value="DUF2960"/>
</dbReference>
<evidence type="ECO:0008006" key="3">
    <source>
        <dbReference type="Google" id="ProtNLM"/>
    </source>
</evidence>
<accession>A0AAX1PKH4</accession>
<dbReference type="Proteomes" id="UP000249422">
    <property type="component" value="Unassembled WGS sequence"/>
</dbReference>
<protein>
    <recommendedName>
        <fullName evidence="3">DUF2960 domain-containing protein</fullName>
    </recommendedName>
</protein>
<dbReference type="EMBL" id="QLLM01000006">
    <property type="protein sequence ID" value="RAJ05642.1"/>
    <property type="molecule type" value="Genomic_DNA"/>
</dbReference>
<proteinExistence type="predicted"/>
<evidence type="ECO:0000313" key="2">
    <source>
        <dbReference type="Proteomes" id="UP000249422"/>
    </source>
</evidence>